<name>A0ABQ6A8L2_9PROT</name>
<accession>A0ABQ6A8L2</accession>
<gene>
    <name evidence="2" type="ORF">GCM10010909_35110</name>
</gene>
<sequence length="221" mass="23443">MDSVTAPPRHEILRQKIALAQQNLQQAAAAAVLKNDPLADYLKAVAFSFDTQVDIYEAFETAHRAITHVLNDASAIVQETVSNEALPQLHASCAAIIDQLGPQLVAMVETTMQHRQKTLRLRTILGGAAALLAVVVVGGCLTYGTGYTAGRTQGEIIGNTTNAAMRFGPNAAADWALLMAYNDPVSALAACKKSTAADAEGQHYCLMPVWTESPQPANSGQ</sequence>
<dbReference type="RefSeq" id="WP_284259690.1">
    <property type="nucleotide sequence ID" value="NZ_BSOS01000097.1"/>
</dbReference>
<feature type="transmembrane region" description="Helical" evidence="1">
    <location>
        <begin position="124"/>
        <end position="144"/>
    </location>
</feature>
<keyword evidence="1" id="KW-0812">Transmembrane</keyword>
<protein>
    <submittedName>
        <fullName evidence="2">Uncharacterized protein</fullName>
    </submittedName>
</protein>
<reference evidence="3" key="1">
    <citation type="journal article" date="2019" name="Int. J. Syst. Evol. Microbiol.">
        <title>The Global Catalogue of Microorganisms (GCM) 10K type strain sequencing project: providing services to taxonomists for standard genome sequencing and annotation.</title>
        <authorList>
            <consortium name="The Broad Institute Genomics Platform"/>
            <consortium name="The Broad Institute Genome Sequencing Center for Infectious Disease"/>
            <person name="Wu L."/>
            <person name="Ma J."/>
        </authorList>
    </citation>
    <scope>NUCLEOTIDE SEQUENCE [LARGE SCALE GENOMIC DNA]</scope>
    <source>
        <strain evidence="3">NBRC 112502</strain>
    </source>
</reference>
<keyword evidence="1" id="KW-1133">Transmembrane helix</keyword>
<dbReference type="EMBL" id="BSOS01000097">
    <property type="protein sequence ID" value="GLR68829.1"/>
    <property type="molecule type" value="Genomic_DNA"/>
</dbReference>
<evidence type="ECO:0000256" key="1">
    <source>
        <dbReference type="SAM" id="Phobius"/>
    </source>
</evidence>
<evidence type="ECO:0000313" key="3">
    <source>
        <dbReference type="Proteomes" id="UP001156641"/>
    </source>
</evidence>
<keyword evidence="3" id="KW-1185">Reference proteome</keyword>
<organism evidence="2 3">
    <name type="scientific">Acidocella aquatica</name>
    <dbReference type="NCBI Taxonomy" id="1922313"/>
    <lineage>
        <taxon>Bacteria</taxon>
        <taxon>Pseudomonadati</taxon>
        <taxon>Pseudomonadota</taxon>
        <taxon>Alphaproteobacteria</taxon>
        <taxon>Acetobacterales</taxon>
        <taxon>Acidocellaceae</taxon>
        <taxon>Acidocella</taxon>
    </lineage>
</organism>
<comment type="caution">
    <text evidence="2">The sequence shown here is derived from an EMBL/GenBank/DDBJ whole genome shotgun (WGS) entry which is preliminary data.</text>
</comment>
<evidence type="ECO:0000313" key="2">
    <source>
        <dbReference type="EMBL" id="GLR68829.1"/>
    </source>
</evidence>
<dbReference type="Proteomes" id="UP001156641">
    <property type="component" value="Unassembled WGS sequence"/>
</dbReference>
<proteinExistence type="predicted"/>
<keyword evidence="1" id="KW-0472">Membrane</keyword>